<dbReference type="RefSeq" id="WP_143151717.1">
    <property type="nucleotide sequence ID" value="NZ_FQWE01000003.1"/>
</dbReference>
<dbReference type="STRING" id="271157.SAMN05444396_103287"/>
<accession>A0A1M5G5A8</accession>
<keyword evidence="2" id="KW-1185">Reference proteome</keyword>
<proteinExistence type="predicted"/>
<dbReference type="Proteomes" id="UP000184036">
    <property type="component" value="Unassembled WGS sequence"/>
</dbReference>
<dbReference type="AlphaFoldDB" id="A0A1M5G5A8"/>
<name>A0A1M5G5A8_9FLAO</name>
<organism evidence="1 2">
    <name type="scientific">Flavobacterium segetis</name>
    <dbReference type="NCBI Taxonomy" id="271157"/>
    <lineage>
        <taxon>Bacteria</taxon>
        <taxon>Pseudomonadati</taxon>
        <taxon>Bacteroidota</taxon>
        <taxon>Flavobacteriia</taxon>
        <taxon>Flavobacteriales</taxon>
        <taxon>Flavobacteriaceae</taxon>
        <taxon>Flavobacterium</taxon>
    </lineage>
</organism>
<dbReference type="EMBL" id="FQWE01000003">
    <property type="protein sequence ID" value="SHF98977.1"/>
    <property type="molecule type" value="Genomic_DNA"/>
</dbReference>
<sequence length="153" mass="18078">MKRFFTIILVSIITLNFTFCAMKQEVQLEFPQEIKSIFYQKENFGNTESQVDFYIEFKNKLGENILLEKVYFNNQTAKFEEINKTSFVAHLEQNKQTNDIILDSDGAKEYGNKAPVLKKTHFDLKRDEAILEYKNKSKTYYFKITNLIEKTAN</sequence>
<protein>
    <submittedName>
        <fullName evidence="1">Uncharacterized protein</fullName>
    </submittedName>
</protein>
<evidence type="ECO:0000313" key="2">
    <source>
        <dbReference type="Proteomes" id="UP000184036"/>
    </source>
</evidence>
<dbReference type="OrthoDB" id="1364277at2"/>
<reference evidence="2" key="1">
    <citation type="submission" date="2016-11" db="EMBL/GenBank/DDBJ databases">
        <authorList>
            <person name="Varghese N."/>
            <person name="Submissions S."/>
        </authorList>
    </citation>
    <scope>NUCLEOTIDE SEQUENCE [LARGE SCALE GENOMIC DNA]</scope>
    <source>
        <strain evidence="2">DSM 19741</strain>
    </source>
</reference>
<evidence type="ECO:0000313" key="1">
    <source>
        <dbReference type="EMBL" id="SHF98977.1"/>
    </source>
</evidence>
<gene>
    <name evidence="1" type="ORF">SAMN05444396_103287</name>
</gene>